<evidence type="ECO:0000259" key="8">
    <source>
        <dbReference type="Pfam" id="PF13742"/>
    </source>
</evidence>
<dbReference type="HAMAP" id="MF_00378">
    <property type="entry name" value="Exonuc_7_L"/>
    <property type="match status" value="1"/>
</dbReference>
<keyword evidence="2 5" id="KW-0540">Nuclease</keyword>
<comment type="catalytic activity">
    <reaction evidence="5 6">
        <text>Exonucleolytic cleavage in either 5'- to 3'- or 3'- to 5'-direction to yield nucleoside 5'-phosphates.</text>
        <dbReference type="EC" id="3.1.11.6"/>
    </reaction>
</comment>
<evidence type="ECO:0000256" key="1">
    <source>
        <dbReference type="ARBA" id="ARBA00022490"/>
    </source>
</evidence>
<feature type="domain" description="Exonuclease VII large subunit C-terminal" evidence="7">
    <location>
        <begin position="315"/>
        <end position="399"/>
    </location>
</feature>
<proteinExistence type="inferred from homology"/>
<dbReference type="Pfam" id="PF02601">
    <property type="entry name" value="Exonuc_VII_L"/>
    <property type="match status" value="2"/>
</dbReference>
<dbReference type="InterPro" id="IPR003753">
    <property type="entry name" value="Exonuc_VII_L"/>
</dbReference>
<dbReference type="GO" id="GO:0008855">
    <property type="term" value="F:exodeoxyribonuclease VII activity"/>
    <property type="evidence" value="ECO:0007669"/>
    <property type="project" value="UniProtKB-UniRule"/>
</dbReference>
<keyword evidence="3 5" id="KW-0378">Hydrolase</keyword>
<feature type="domain" description="OB-fold nucleic acid binding" evidence="8">
    <location>
        <begin position="14"/>
        <end position="106"/>
    </location>
</feature>
<dbReference type="GO" id="GO:0009318">
    <property type="term" value="C:exodeoxyribonuclease VII complex"/>
    <property type="evidence" value="ECO:0007669"/>
    <property type="project" value="UniProtKB-UniRule"/>
</dbReference>
<accession>A0A8J7PHC1</accession>
<dbReference type="AlphaFoldDB" id="A0A8J7PHC1"/>
<evidence type="ECO:0000256" key="4">
    <source>
        <dbReference type="ARBA" id="ARBA00022839"/>
    </source>
</evidence>
<evidence type="ECO:0000256" key="6">
    <source>
        <dbReference type="RuleBase" id="RU004355"/>
    </source>
</evidence>
<comment type="caution">
    <text evidence="9">The sequence shown here is derived from an EMBL/GenBank/DDBJ whole genome shotgun (WGS) entry which is preliminary data.</text>
</comment>
<dbReference type="PANTHER" id="PTHR30008">
    <property type="entry name" value="EXODEOXYRIBONUCLEASE 7 LARGE SUBUNIT"/>
    <property type="match status" value="1"/>
</dbReference>
<feature type="domain" description="Exonuclease VII large subunit C-terminal" evidence="7">
    <location>
        <begin position="131"/>
        <end position="304"/>
    </location>
</feature>
<dbReference type="GO" id="GO:0006308">
    <property type="term" value="P:DNA catabolic process"/>
    <property type="evidence" value="ECO:0007669"/>
    <property type="project" value="UniProtKB-UniRule"/>
</dbReference>
<comment type="subcellular location">
    <subcellularLocation>
        <location evidence="5 6">Cytoplasm</location>
    </subcellularLocation>
</comment>
<organism evidence="9 10">
    <name type="scientific">Candidatus Obscuribacter phosphatis</name>
    <dbReference type="NCBI Taxonomy" id="1906157"/>
    <lineage>
        <taxon>Bacteria</taxon>
        <taxon>Bacillati</taxon>
        <taxon>Candidatus Melainabacteria</taxon>
        <taxon>Candidatus Obscuribacterales</taxon>
        <taxon>Candidatus Obscuribacteraceae</taxon>
        <taxon>Candidatus Obscuribacter</taxon>
    </lineage>
</organism>
<dbReference type="Pfam" id="PF13742">
    <property type="entry name" value="tRNA_anti_2"/>
    <property type="match status" value="1"/>
</dbReference>
<evidence type="ECO:0000256" key="3">
    <source>
        <dbReference type="ARBA" id="ARBA00022801"/>
    </source>
</evidence>
<comment type="function">
    <text evidence="5">Bidirectionally degrades single-stranded DNA into large acid-insoluble oligonucleotides, which are then degraded further into small acid-soluble oligonucleotides.</text>
</comment>
<dbReference type="CDD" id="cd04489">
    <property type="entry name" value="ExoVII_LU_OBF"/>
    <property type="match status" value="1"/>
</dbReference>
<dbReference type="InterPro" id="IPR020579">
    <property type="entry name" value="Exonuc_VII_lsu_C"/>
</dbReference>
<evidence type="ECO:0000256" key="2">
    <source>
        <dbReference type="ARBA" id="ARBA00022722"/>
    </source>
</evidence>
<evidence type="ECO:0000256" key="5">
    <source>
        <dbReference type="HAMAP-Rule" id="MF_00378"/>
    </source>
</evidence>
<dbReference type="NCBIfam" id="TIGR00237">
    <property type="entry name" value="xseA"/>
    <property type="match status" value="1"/>
</dbReference>
<dbReference type="GO" id="GO:0003676">
    <property type="term" value="F:nucleic acid binding"/>
    <property type="evidence" value="ECO:0007669"/>
    <property type="project" value="InterPro"/>
</dbReference>
<keyword evidence="1 5" id="KW-0963">Cytoplasm</keyword>
<dbReference type="Proteomes" id="UP000664277">
    <property type="component" value="Unassembled WGS sequence"/>
</dbReference>
<dbReference type="PANTHER" id="PTHR30008:SF0">
    <property type="entry name" value="EXODEOXYRIBONUCLEASE 7 LARGE SUBUNIT"/>
    <property type="match status" value="1"/>
</dbReference>
<dbReference type="EMBL" id="JAFLCK010000020">
    <property type="protein sequence ID" value="MBN8661437.1"/>
    <property type="molecule type" value="Genomic_DNA"/>
</dbReference>
<evidence type="ECO:0000313" key="10">
    <source>
        <dbReference type="Proteomes" id="UP000664277"/>
    </source>
</evidence>
<sequence>MHSMIEAGTKAPVLTVSQLTNLIRDCLEDEFDSVFVVGEISNAKIYPSGHWYFSLKDQEATLPCVCFKNSAQAIKFKLEDGLMVVARGKLSVYPPRGAYQMIATSLEPVGIGEWQLAFEQLKKKLEEEGLTNPERKRPIPILPRKVGVVTSPAGAALRDILSALGRRNQTVSVLISPAKVQGEGSPEEIALAIKALEERDDIDVIIVARGGGSIEDLWSFNTEVVARAVANCRIPVVSGVGHETDITICDLVADLRAPTPTAAAELVARGERELLDKWHYLTQRLSSLVEDRLKLAERELQRLSPINALARYEGRLELSLANVQRNRQKLDTAIDRLLSKQEHELVKLTERLKDLGPGNVLSRGFSILRGLAGNVITDVGSLKSGDKVQAVFKRGRLNMTVDSIDEDTAYDQ</sequence>
<dbReference type="InterPro" id="IPR025824">
    <property type="entry name" value="OB-fold_nuc-bd_dom"/>
</dbReference>
<dbReference type="EC" id="3.1.11.6" evidence="5"/>
<reference evidence="9" key="1">
    <citation type="submission" date="2021-02" db="EMBL/GenBank/DDBJ databases">
        <title>Genome-Resolved Metagenomics of a Microbial Community Performing Photosynthetic Biological Nutrient Removal.</title>
        <authorList>
            <person name="Mcdaniel E.A."/>
        </authorList>
    </citation>
    <scope>NUCLEOTIDE SEQUENCE</scope>
    <source>
        <strain evidence="9">UWPOB_OBS1</strain>
    </source>
</reference>
<name>A0A8J7PHC1_9BACT</name>
<gene>
    <name evidence="5 9" type="primary">xseA</name>
    <name evidence="9" type="ORF">J0M35_13815</name>
</gene>
<keyword evidence="4 5" id="KW-0269">Exonuclease</keyword>
<dbReference type="GO" id="GO:0005737">
    <property type="term" value="C:cytoplasm"/>
    <property type="evidence" value="ECO:0007669"/>
    <property type="project" value="UniProtKB-SubCell"/>
</dbReference>
<comment type="subunit">
    <text evidence="5">Heterooligomer composed of large and small subunits.</text>
</comment>
<protein>
    <recommendedName>
        <fullName evidence="5">Exodeoxyribonuclease 7 large subunit</fullName>
        <ecNumber evidence="5">3.1.11.6</ecNumber>
    </recommendedName>
    <alternativeName>
        <fullName evidence="5">Exodeoxyribonuclease VII large subunit</fullName>
        <shortName evidence="5">Exonuclease VII large subunit</shortName>
    </alternativeName>
</protein>
<evidence type="ECO:0000313" key="9">
    <source>
        <dbReference type="EMBL" id="MBN8661437.1"/>
    </source>
</evidence>
<comment type="similarity">
    <text evidence="5 6">Belongs to the XseA family.</text>
</comment>
<evidence type="ECO:0000259" key="7">
    <source>
        <dbReference type="Pfam" id="PF02601"/>
    </source>
</evidence>